<accession>A0A1A9UFC3</accession>
<proteinExistence type="predicted"/>
<sequence>MCANIPLISGTITIFLKCVLTISGFSFGGASFLALRSFFINAIGLRFKPREKRRRARLCINSTSWLLKTKIVFCVGMITFTTDFNRVAEEVLFKFIITLIPHSVNLDSRTISEEEVNWKKEESDGENSESDSFQQQRKKQGSEEQQKTTSTNFVPAVRNPFAKASEKTKGVYMNMVEFYLIS</sequence>
<keyword evidence="3" id="KW-1185">Reference proteome</keyword>
<protein>
    <submittedName>
        <fullName evidence="2">Uncharacterized protein</fullName>
    </submittedName>
</protein>
<feature type="region of interest" description="Disordered" evidence="1">
    <location>
        <begin position="117"/>
        <end position="154"/>
    </location>
</feature>
<dbReference type="AlphaFoldDB" id="A0A1A9UFC3"/>
<evidence type="ECO:0000313" key="2">
    <source>
        <dbReference type="EnsemblMetazoa" id="GAUT003068-PA"/>
    </source>
</evidence>
<name>A0A1A9UFC3_GLOAU</name>
<dbReference type="EnsemblMetazoa" id="GAUT003068-RA">
    <property type="protein sequence ID" value="GAUT003068-PA"/>
    <property type="gene ID" value="GAUT003068"/>
</dbReference>
<evidence type="ECO:0000256" key="1">
    <source>
        <dbReference type="SAM" id="MobiDB-lite"/>
    </source>
</evidence>
<organism evidence="2 3">
    <name type="scientific">Glossina austeni</name>
    <name type="common">Savannah tsetse fly</name>
    <dbReference type="NCBI Taxonomy" id="7395"/>
    <lineage>
        <taxon>Eukaryota</taxon>
        <taxon>Metazoa</taxon>
        <taxon>Ecdysozoa</taxon>
        <taxon>Arthropoda</taxon>
        <taxon>Hexapoda</taxon>
        <taxon>Insecta</taxon>
        <taxon>Pterygota</taxon>
        <taxon>Neoptera</taxon>
        <taxon>Endopterygota</taxon>
        <taxon>Diptera</taxon>
        <taxon>Brachycera</taxon>
        <taxon>Muscomorpha</taxon>
        <taxon>Hippoboscoidea</taxon>
        <taxon>Glossinidae</taxon>
        <taxon>Glossina</taxon>
    </lineage>
</organism>
<dbReference type="STRING" id="7395.A0A1A9UFC3"/>
<reference evidence="2" key="1">
    <citation type="submission" date="2020-05" db="UniProtKB">
        <authorList>
            <consortium name="EnsemblMetazoa"/>
        </authorList>
    </citation>
    <scope>IDENTIFICATION</scope>
    <source>
        <strain evidence="2">TTRI</strain>
    </source>
</reference>
<evidence type="ECO:0000313" key="3">
    <source>
        <dbReference type="Proteomes" id="UP000078200"/>
    </source>
</evidence>
<dbReference type="VEuPathDB" id="VectorBase:GAUT003068"/>
<dbReference type="Proteomes" id="UP000078200">
    <property type="component" value="Unassembled WGS sequence"/>
</dbReference>